<feature type="transmembrane region" description="Helical" evidence="1">
    <location>
        <begin position="103"/>
        <end position="126"/>
    </location>
</feature>
<evidence type="ECO:0000256" key="1">
    <source>
        <dbReference type="SAM" id="Phobius"/>
    </source>
</evidence>
<name>A0A291QXT6_9BACT</name>
<evidence type="ECO:0000313" key="2">
    <source>
        <dbReference type="EMBL" id="ATL48674.1"/>
    </source>
</evidence>
<keyword evidence="1" id="KW-0472">Membrane</keyword>
<dbReference type="AlphaFoldDB" id="A0A291QXT6"/>
<gene>
    <name evidence="2" type="ORF">COR50_16715</name>
</gene>
<organism evidence="2 3">
    <name type="scientific">Chitinophaga caeni</name>
    <dbReference type="NCBI Taxonomy" id="2029983"/>
    <lineage>
        <taxon>Bacteria</taxon>
        <taxon>Pseudomonadati</taxon>
        <taxon>Bacteroidota</taxon>
        <taxon>Chitinophagia</taxon>
        <taxon>Chitinophagales</taxon>
        <taxon>Chitinophagaceae</taxon>
        <taxon>Chitinophaga</taxon>
    </lineage>
</organism>
<dbReference type="RefSeq" id="WP_098195047.1">
    <property type="nucleotide sequence ID" value="NZ_CP023777.1"/>
</dbReference>
<accession>A0A291QXT6</accession>
<proteinExistence type="predicted"/>
<dbReference type="KEGG" id="cbae:COR50_16715"/>
<dbReference type="EMBL" id="CP023777">
    <property type="protein sequence ID" value="ATL48674.1"/>
    <property type="molecule type" value="Genomic_DNA"/>
</dbReference>
<keyword evidence="1" id="KW-1133">Transmembrane helix</keyword>
<dbReference type="Proteomes" id="UP000220133">
    <property type="component" value="Chromosome"/>
</dbReference>
<dbReference type="OrthoDB" id="1467814at2"/>
<protein>
    <recommendedName>
        <fullName evidence="4">DUF1440 domain-containing protein</fullName>
    </recommendedName>
</protein>
<feature type="transmembrane region" description="Helical" evidence="1">
    <location>
        <begin position="40"/>
        <end position="60"/>
    </location>
</feature>
<feature type="transmembrane region" description="Helical" evidence="1">
    <location>
        <begin position="72"/>
        <end position="91"/>
    </location>
</feature>
<sequence>MFKRSLLLGIVSGILAGVASVVYAKVYNDAIGTDFSAVITPLKIMLACIAAGLLAGLIHYGLMKAIQHRATLVFNLLFTVASFATIVLPFAKKLPLDIEFPELFPGLVVPMHFFPVLGWLTLYPLFFRSELIHKHKI</sequence>
<reference evidence="2 3" key="1">
    <citation type="submission" date="2017-10" db="EMBL/GenBank/DDBJ databases">
        <title>Paenichitinophaga pekingensis gen. nov., sp. nov., isolated from activated sludge.</title>
        <authorList>
            <person name="Jin D."/>
            <person name="Kong X."/>
            <person name="Deng Y."/>
            <person name="Bai Z."/>
        </authorList>
    </citation>
    <scope>NUCLEOTIDE SEQUENCE [LARGE SCALE GENOMIC DNA]</scope>
    <source>
        <strain evidence="2 3">13</strain>
    </source>
</reference>
<evidence type="ECO:0000313" key="3">
    <source>
        <dbReference type="Proteomes" id="UP000220133"/>
    </source>
</evidence>
<keyword evidence="1" id="KW-0812">Transmembrane</keyword>
<evidence type="ECO:0008006" key="4">
    <source>
        <dbReference type="Google" id="ProtNLM"/>
    </source>
</evidence>
<keyword evidence="3" id="KW-1185">Reference proteome</keyword>